<dbReference type="CDD" id="cd02440">
    <property type="entry name" value="AdoMet_MTases"/>
    <property type="match status" value="1"/>
</dbReference>
<evidence type="ECO:0000256" key="1">
    <source>
        <dbReference type="ARBA" id="ARBA00022603"/>
    </source>
</evidence>
<keyword evidence="2" id="KW-0808">Transferase</keyword>
<keyword evidence="5" id="KW-1185">Reference proteome</keyword>
<keyword evidence="1 4" id="KW-0489">Methyltransferase</keyword>
<comment type="caution">
    <text evidence="4">The sequence shown here is derived from an EMBL/GenBank/DDBJ whole genome shotgun (WGS) entry which is preliminary data.</text>
</comment>
<protein>
    <submittedName>
        <fullName evidence="4">Methyltransferase domain-containing protein</fullName>
    </submittedName>
</protein>
<evidence type="ECO:0000256" key="2">
    <source>
        <dbReference type="ARBA" id="ARBA00022679"/>
    </source>
</evidence>
<dbReference type="GO" id="GO:0008168">
    <property type="term" value="F:methyltransferase activity"/>
    <property type="evidence" value="ECO:0007669"/>
    <property type="project" value="UniProtKB-KW"/>
</dbReference>
<gene>
    <name evidence="4" type="ORF">ABR189_08455</name>
</gene>
<reference evidence="4 5" key="1">
    <citation type="submission" date="2024-06" db="EMBL/GenBank/DDBJ databases">
        <title>Chitinophaga defluvii sp. nov., isolated from municipal sewage.</title>
        <authorList>
            <person name="Zhang L."/>
        </authorList>
    </citation>
    <scope>NUCLEOTIDE SEQUENCE [LARGE SCALE GENOMIC DNA]</scope>
    <source>
        <strain evidence="4 5">H8</strain>
    </source>
</reference>
<dbReference type="PANTHER" id="PTHR43464:SF19">
    <property type="entry name" value="UBIQUINONE BIOSYNTHESIS O-METHYLTRANSFERASE, MITOCHONDRIAL"/>
    <property type="match status" value="1"/>
</dbReference>
<proteinExistence type="predicted"/>
<dbReference type="EMBL" id="JBEXAC010000001">
    <property type="protein sequence ID" value="MET6997398.1"/>
    <property type="molecule type" value="Genomic_DNA"/>
</dbReference>
<evidence type="ECO:0000256" key="3">
    <source>
        <dbReference type="ARBA" id="ARBA00022691"/>
    </source>
</evidence>
<dbReference type="Pfam" id="PF13489">
    <property type="entry name" value="Methyltransf_23"/>
    <property type="match status" value="1"/>
</dbReference>
<dbReference type="RefSeq" id="WP_354660036.1">
    <property type="nucleotide sequence ID" value="NZ_JBEXAC010000001.1"/>
</dbReference>
<dbReference type="Gene3D" id="3.40.50.150">
    <property type="entry name" value="Vaccinia Virus protein VP39"/>
    <property type="match status" value="1"/>
</dbReference>
<evidence type="ECO:0000313" key="5">
    <source>
        <dbReference type="Proteomes" id="UP001549749"/>
    </source>
</evidence>
<organism evidence="4 5">
    <name type="scientific">Chitinophaga defluvii</name>
    <dbReference type="NCBI Taxonomy" id="3163343"/>
    <lineage>
        <taxon>Bacteria</taxon>
        <taxon>Pseudomonadati</taxon>
        <taxon>Bacteroidota</taxon>
        <taxon>Chitinophagia</taxon>
        <taxon>Chitinophagales</taxon>
        <taxon>Chitinophagaceae</taxon>
        <taxon>Chitinophaga</taxon>
    </lineage>
</organism>
<sequence length="262" mass="29218">MTMTKEITYEYNRIADRKRLDFISGSLEGKIPADGTILDVGCGNGVISRHLGQLGYNVLGIDVSDKTIQTARSLNNMDNVRFDVISAENLVAQGNTYDAVICSEVLEHLDNPSALLSVLYQSLKPNGQLIVTVPNGKGPREMLVTKPVLRIRSKNNWMWKLLQGTKKMLGYSGTTVQSAADNLDHVQFFSKSDLEKLSADNHFKIVRFGKANFVEDVFPFSILAKRISFLQKLDCKLADILPDRFTGGFFTIWIKADRPSTP</sequence>
<accession>A0ABV2T300</accession>
<name>A0ABV2T300_9BACT</name>
<dbReference type="PANTHER" id="PTHR43464">
    <property type="entry name" value="METHYLTRANSFERASE"/>
    <property type="match status" value="1"/>
</dbReference>
<dbReference type="SUPFAM" id="SSF53335">
    <property type="entry name" value="S-adenosyl-L-methionine-dependent methyltransferases"/>
    <property type="match status" value="1"/>
</dbReference>
<evidence type="ECO:0000313" key="4">
    <source>
        <dbReference type="EMBL" id="MET6997398.1"/>
    </source>
</evidence>
<keyword evidence="3" id="KW-0949">S-adenosyl-L-methionine</keyword>
<dbReference type="InterPro" id="IPR029063">
    <property type="entry name" value="SAM-dependent_MTases_sf"/>
</dbReference>
<dbReference type="Proteomes" id="UP001549749">
    <property type="component" value="Unassembled WGS sequence"/>
</dbReference>
<dbReference type="GO" id="GO:0032259">
    <property type="term" value="P:methylation"/>
    <property type="evidence" value="ECO:0007669"/>
    <property type="project" value="UniProtKB-KW"/>
</dbReference>